<evidence type="ECO:0008006" key="2">
    <source>
        <dbReference type="Google" id="ProtNLM"/>
    </source>
</evidence>
<proteinExistence type="predicted"/>
<dbReference type="EMBL" id="CP084166">
    <property type="protein sequence ID" value="UJG40420.1"/>
    <property type="molecule type" value="Genomic_DNA"/>
</dbReference>
<sequence length="242" mass="28096">MNIEVINSFEHYETKRMMKELKVTTIKEQFDENKVNYYIITSNNFEKAKVVGVILPGIPEKVAFWSYNLVKEGEMHSSSKYLYFKSFAENGWGLVNLTPHLHNIDKTGKKYIEQLKYVLKKISDSTKIVLIGYSFGGKITIEKVMNEKELMEKISCIILLDPGTTLERVIVRCRELKIPFMINLSEDYSKYYPTISLADNILVYKVNCTHSELPNMSLKKIIKFIKTCFEESIDFKESAVIL</sequence>
<organism evidence="1">
    <name type="scientific">Candidatus Heimdallarchaeum aukensis</name>
    <dbReference type="NCBI Taxonomy" id="2876573"/>
    <lineage>
        <taxon>Archaea</taxon>
        <taxon>Promethearchaeati</taxon>
        <taxon>Candidatus Heimdallarchaeota</taxon>
        <taxon>Candidatus Heimdallarchaeia (ex Rinke et al. 2021) (nom. nud.)</taxon>
        <taxon>Candidatus Heimdallarchaeales</taxon>
        <taxon>Candidatus Heimdallarchaeaceae</taxon>
        <taxon>Candidatus Heimdallarchaeum</taxon>
    </lineage>
</organism>
<name>A0A9Y1FKM6_9ARCH</name>
<reference evidence="1" key="1">
    <citation type="journal article" date="2022" name="Nat. Microbiol.">
        <title>Unique mobile elements and scalable gene flow at the prokaryote-eukaryote boundary revealed by circularized Asgard archaea genomes.</title>
        <authorList>
            <person name="Wu F."/>
            <person name="Speth D.R."/>
            <person name="Philosof A."/>
            <person name="Cremiere A."/>
            <person name="Narayanan A."/>
            <person name="Barco R.A."/>
            <person name="Connon S.A."/>
            <person name="Amend J.P."/>
            <person name="Antoshechkin I.A."/>
            <person name="Orphan V.J."/>
        </authorList>
    </citation>
    <scope>NUCLEOTIDE SEQUENCE</scope>
    <source>
        <strain evidence="1">PM71</strain>
    </source>
</reference>
<accession>A0A9Y1FKM6</accession>
<protein>
    <recommendedName>
        <fullName evidence="2">Alpha/beta hydrolase</fullName>
    </recommendedName>
</protein>
<gene>
    <name evidence="1" type="ORF">K9W45_11330</name>
</gene>
<evidence type="ECO:0000313" key="1">
    <source>
        <dbReference type="EMBL" id="UJG40420.1"/>
    </source>
</evidence>
<dbReference type="Gene3D" id="3.40.50.1820">
    <property type="entry name" value="alpha/beta hydrolase"/>
    <property type="match status" value="1"/>
</dbReference>
<dbReference type="SUPFAM" id="SSF53474">
    <property type="entry name" value="alpha/beta-Hydrolases"/>
    <property type="match status" value="1"/>
</dbReference>
<dbReference type="Proteomes" id="UP001201020">
    <property type="component" value="Chromosome"/>
</dbReference>
<dbReference type="AlphaFoldDB" id="A0A9Y1FKM6"/>
<dbReference type="InterPro" id="IPR029058">
    <property type="entry name" value="AB_hydrolase_fold"/>
</dbReference>